<dbReference type="AlphaFoldDB" id="A0A1T4XNR9"/>
<dbReference type="Pfam" id="PF00664">
    <property type="entry name" value="ABC_membrane"/>
    <property type="match status" value="1"/>
</dbReference>
<keyword evidence="5" id="KW-0547">Nucleotide-binding</keyword>
<dbReference type="CDD" id="cd18552">
    <property type="entry name" value="ABC_6TM_MsbA_like"/>
    <property type="match status" value="1"/>
</dbReference>
<feature type="transmembrane region" description="Helical" evidence="11">
    <location>
        <begin position="21"/>
        <end position="44"/>
    </location>
</feature>
<dbReference type="GO" id="GO:0005886">
    <property type="term" value="C:plasma membrane"/>
    <property type="evidence" value="ECO:0007669"/>
    <property type="project" value="UniProtKB-SubCell"/>
</dbReference>
<dbReference type="Gene3D" id="1.20.1560.10">
    <property type="entry name" value="ABC transporter type 1, transmembrane domain"/>
    <property type="match status" value="1"/>
</dbReference>
<dbReference type="RefSeq" id="WP_078923665.1">
    <property type="nucleotide sequence ID" value="NZ_FUYB01000020.1"/>
</dbReference>
<comment type="subcellular location">
    <subcellularLocation>
        <location evidence="1">Cell membrane</location>
        <topology evidence="1">Multi-pass membrane protein</topology>
    </subcellularLocation>
</comment>
<evidence type="ECO:0000256" key="5">
    <source>
        <dbReference type="ARBA" id="ARBA00022741"/>
    </source>
</evidence>
<keyword evidence="9" id="KW-0445">Lipid transport</keyword>
<dbReference type="PROSITE" id="PS00211">
    <property type="entry name" value="ABC_TRANSPORTER_1"/>
    <property type="match status" value="1"/>
</dbReference>
<dbReference type="Proteomes" id="UP000190460">
    <property type="component" value="Unassembled WGS sequence"/>
</dbReference>
<feature type="transmembrane region" description="Helical" evidence="11">
    <location>
        <begin position="282"/>
        <end position="301"/>
    </location>
</feature>
<evidence type="ECO:0000259" key="12">
    <source>
        <dbReference type="PROSITE" id="PS50893"/>
    </source>
</evidence>
<feature type="domain" description="ABC transmembrane type-1" evidence="13">
    <location>
        <begin position="28"/>
        <end position="310"/>
    </location>
</feature>
<dbReference type="EMBL" id="FUYB01000020">
    <property type="protein sequence ID" value="SKA91177.1"/>
    <property type="molecule type" value="Genomic_DNA"/>
</dbReference>
<evidence type="ECO:0000313" key="14">
    <source>
        <dbReference type="EMBL" id="SKA91177.1"/>
    </source>
</evidence>
<feature type="transmembrane region" description="Helical" evidence="11">
    <location>
        <begin position="143"/>
        <end position="161"/>
    </location>
</feature>
<feature type="transmembrane region" description="Helical" evidence="11">
    <location>
        <begin position="64"/>
        <end position="88"/>
    </location>
</feature>
<feature type="domain" description="ABC transporter" evidence="12">
    <location>
        <begin position="342"/>
        <end position="578"/>
    </location>
</feature>
<dbReference type="STRING" id="92487.SAMN02745130_03221"/>
<evidence type="ECO:0000256" key="10">
    <source>
        <dbReference type="ARBA" id="ARBA00023136"/>
    </source>
</evidence>
<dbReference type="PANTHER" id="PTHR43394">
    <property type="entry name" value="ATP-DEPENDENT PERMEASE MDL1, MITOCHONDRIAL"/>
    <property type="match status" value="1"/>
</dbReference>
<feature type="transmembrane region" description="Helical" evidence="11">
    <location>
        <begin position="249"/>
        <end position="270"/>
    </location>
</feature>
<keyword evidence="3" id="KW-1003">Cell membrane</keyword>
<dbReference type="GO" id="GO:0034040">
    <property type="term" value="F:ATPase-coupled lipid transmembrane transporter activity"/>
    <property type="evidence" value="ECO:0007669"/>
    <property type="project" value="InterPro"/>
</dbReference>
<reference evidence="14 15" key="1">
    <citation type="submission" date="2017-02" db="EMBL/GenBank/DDBJ databases">
        <authorList>
            <person name="Peterson S.W."/>
        </authorList>
    </citation>
    <scope>NUCLEOTIDE SEQUENCE [LARGE SCALE GENOMIC DNA]</scope>
    <source>
        <strain evidence="14 15">ATCC 49788</strain>
    </source>
</reference>
<dbReference type="InterPro" id="IPR011527">
    <property type="entry name" value="ABC1_TM_dom"/>
</dbReference>
<proteinExistence type="predicted"/>
<evidence type="ECO:0000256" key="3">
    <source>
        <dbReference type="ARBA" id="ARBA00022475"/>
    </source>
</evidence>
<dbReference type="SUPFAM" id="SSF52540">
    <property type="entry name" value="P-loop containing nucleoside triphosphate hydrolases"/>
    <property type="match status" value="1"/>
</dbReference>
<keyword evidence="15" id="KW-1185">Reference proteome</keyword>
<keyword evidence="6 14" id="KW-0067">ATP-binding</keyword>
<dbReference type="PROSITE" id="PS50893">
    <property type="entry name" value="ABC_TRANSPORTER_2"/>
    <property type="match status" value="1"/>
</dbReference>
<dbReference type="OrthoDB" id="6336411at2"/>
<keyword evidence="4 11" id="KW-0812">Transmembrane</keyword>
<dbReference type="NCBIfam" id="TIGR02203">
    <property type="entry name" value="MsbA_lipidA"/>
    <property type="match status" value="1"/>
</dbReference>
<organism evidence="14 15">
    <name type="scientific">Thiothrix eikelboomii</name>
    <dbReference type="NCBI Taxonomy" id="92487"/>
    <lineage>
        <taxon>Bacteria</taxon>
        <taxon>Pseudomonadati</taxon>
        <taxon>Pseudomonadota</taxon>
        <taxon>Gammaproteobacteria</taxon>
        <taxon>Thiotrichales</taxon>
        <taxon>Thiotrichaceae</taxon>
        <taxon>Thiothrix</taxon>
    </lineage>
</organism>
<evidence type="ECO:0000256" key="11">
    <source>
        <dbReference type="SAM" id="Phobius"/>
    </source>
</evidence>
<evidence type="ECO:0000256" key="8">
    <source>
        <dbReference type="ARBA" id="ARBA00022989"/>
    </source>
</evidence>
<dbReference type="SUPFAM" id="SSF90123">
    <property type="entry name" value="ABC transporter transmembrane region"/>
    <property type="match status" value="1"/>
</dbReference>
<dbReference type="InterPro" id="IPR017871">
    <property type="entry name" value="ABC_transporter-like_CS"/>
</dbReference>
<evidence type="ECO:0000256" key="7">
    <source>
        <dbReference type="ARBA" id="ARBA00022967"/>
    </source>
</evidence>
<evidence type="ECO:0000256" key="1">
    <source>
        <dbReference type="ARBA" id="ARBA00004651"/>
    </source>
</evidence>
<dbReference type="InterPro" id="IPR039421">
    <property type="entry name" value="Type_1_exporter"/>
</dbReference>
<evidence type="ECO:0000256" key="9">
    <source>
        <dbReference type="ARBA" id="ARBA00023055"/>
    </source>
</evidence>
<evidence type="ECO:0000256" key="4">
    <source>
        <dbReference type="ARBA" id="ARBA00022692"/>
    </source>
</evidence>
<sequence>MSEPRRIAGLQVYRRLASYSLRYWPYLVLAIIGLLVGALTQPLFAYIMGPLLDQAILQRDPEVIAWLPLGIMGIFLVRGVAMFVSGYFMGLVGRSVVQTIRGEVFNHLLRLPVPYFQQHSAGQLLSQLTFYTDQLATAATRGITVLIQETATIIGLLALMFYRSWQLSLGLLIILPLITLVIVYATKRLRRLSQHVQNSMGEVTQISNELVQGYKVVRIFNGEHYEAQRFQKANEHNMQLEMKRLLTELLSTPLVQFLVAVALAAIVYLATREATLDSLSPGIFMSFILAMIMLLTPLRNLTQLNGQLQRGIAAGESIFQLLDEPTEEDRGQRQLTSCQGNLEFKEVGFVYPYTNKPVLKNISFKVKAGQKFALVGRSGSGKTTLVNLLVRFYDYQQGQIELDGIPLPELGLQDLRRQIAYVGQDIVLFNDTIRNNIAYGEMQTAPLAKIRAAAEAAHALEFIEQLPQGLNTVIGDNGVLLSGGQRQRLAIARAILSEAPILILDEATSALDTESERHIKAGLEHLLQGRTTLIIAHRLSTIESADCILVMQDGELIESGTHTELLALNGQYARLHALQFTESAPL</sequence>
<evidence type="ECO:0000256" key="6">
    <source>
        <dbReference type="ARBA" id="ARBA00022840"/>
    </source>
</evidence>
<dbReference type="InterPro" id="IPR003593">
    <property type="entry name" value="AAA+_ATPase"/>
</dbReference>
<name>A0A1T4XNR9_9GAMM</name>
<dbReference type="PROSITE" id="PS50929">
    <property type="entry name" value="ABC_TM1F"/>
    <property type="match status" value="1"/>
</dbReference>
<dbReference type="InterPro" id="IPR011917">
    <property type="entry name" value="ABC_transpr_lipidA"/>
</dbReference>
<evidence type="ECO:0000256" key="2">
    <source>
        <dbReference type="ARBA" id="ARBA00022448"/>
    </source>
</evidence>
<dbReference type="InterPro" id="IPR003439">
    <property type="entry name" value="ABC_transporter-like_ATP-bd"/>
</dbReference>
<dbReference type="Pfam" id="PF00005">
    <property type="entry name" value="ABC_tran"/>
    <property type="match status" value="1"/>
</dbReference>
<accession>A0A1T4XNR9</accession>
<keyword evidence="10 11" id="KW-0472">Membrane</keyword>
<dbReference type="InterPro" id="IPR027417">
    <property type="entry name" value="P-loop_NTPase"/>
</dbReference>
<dbReference type="GO" id="GO:0016887">
    <property type="term" value="F:ATP hydrolysis activity"/>
    <property type="evidence" value="ECO:0007669"/>
    <property type="project" value="InterPro"/>
</dbReference>
<keyword evidence="2" id="KW-0813">Transport</keyword>
<dbReference type="PANTHER" id="PTHR43394:SF1">
    <property type="entry name" value="ATP-BINDING CASSETTE SUB-FAMILY B MEMBER 10, MITOCHONDRIAL"/>
    <property type="match status" value="1"/>
</dbReference>
<dbReference type="InterPro" id="IPR036640">
    <property type="entry name" value="ABC1_TM_sf"/>
</dbReference>
<keyword evidence="8 11" id="KW-1133">Transmembrane helix</keyword>
<dbReference type="FunFam" id="3.40.50.300:FF:000140">
    <property type="entry name" value="Lipid A export ATP-binding/permease protein MsbA"/>
    <property type="match status" value="1"/>
</dbReference>
<protein>
    <submittedName>
        <fullName evidence="14">ATP-binding cassette, subfamily B, MsbA</fullName>
    </submittedName>
</protein>
<feature type="transmembrane region" description="Helical" evidence="11">
    <location>
        <begin position="167"/>
        <end position="185"/>
    </location>
</feature>
<dbReference type="SMART" id="SM00382">
    <property type="entry name" value="AAA"/>
    <property type="match status" value="1"/>
</dbReference>
<dbReference type="Gene3D" id="3.40.50.300">
    <property type="entry name" value="P-loop containing nucleotide triphosphate hydrolases"/>
    <property type="match status" value="1"/>
</dbReference>
<keyword evidence="7" id="KW-1278">Translocase</keyword>
<dbReference type="GO" id="GO:0015421">
    <property type="term" value="F:ABC-type oligopeptide transporter activity"/>
    <property type="evidence" value="ECO:0007669"/>
    <property type="project" value="TreeGrafter"/>
</dbReference>
<gene>
    <name evidence="14" type="ORF">SAMN02745130_03221</name>
</gene>
<dbReference type="GO" id="GO:0005524">
    <property type="term" value="F:ATP binding"/>
    <property type="evidence" value="ECO:0007669"/>
    <property type="project" value="UniProtKB-KW"/>
</dbReference>
<evidence type="ECO:0000259" key="13">
    <source>
        <dbReference type="PROSITE" id="PS50929"/>
    </source>
</evidence>
<evidence type="ECO:0000313" key="15">
    <source>
        <dbReference type="Proteomes" id="UP000190460"/>
    </source>
</evidence>